<dbReference type="OMA" id="GEDVYGW"/>
<evidence type="ECO:0000313" key="4">
    <source>
        <dbReference type="Proteomes" id="UP000053144"/>
    </source>
</evidence>
<feature type="compositionally biased region" description="Basic and acidic residues" evidence="1">
    <location>
        <begin position="34"/>
        <end position="46"/>
    </location>
</feature>
<accession>A0A0L9U931</accession>
<feature type="compositionally biased region" description="Polar residues" evidence="1">
    <location>
        <begin position="250"/>
        <end position="259"/>
    </location>
</feature>
<evidence type="ECO:0000256" key="1">
    <source>
        <dbReference type="SAM" id="MobiDB-lite"/>
    </source>
</evidence>
<sequence>MRKDIQELMRIMGARTKQMEENSDGSQGSVNGQWRDEVERERDGERAEGQLNWRRKVELPTFEGPDPLNWINRAEKFFEIQKVAEAEKVELTYLSMEGSAGYWFKFWKEKASDRSWEGLKEALLIRFESRNRGGIFERMAAISQTGTVEEYVRDFEALVGQTKAFSNDQLLGYFLAGLREELRCQIRPHDPRNLMAALKIAREVEEALRGLGLSGWTASKNFQSWGRTTGGGVVVVRTEPARSNPGRNVATESVGSVRQDSAAGSSSARGGSPVGSESRGRNSRNLPYPEILQQREEGRCFRCGGAFSPGHQCPEKSLRVVLLAEDEEEEVEAGPQRMELSAVSASRFAEGGAILLANQGIG</sequence>
<feature type="domain" description="Ty3 transposon capsid-like protein" evidence="2">
    <location>
        <begin position="78"/>
        <end position="205"/>
    </location>
</feature>
<feature type="region of interest" description="Disordered" evidence="1">
    <location>
        <begin position="14"/>
        <end position="46"/>
    </location>
</feature>
<proteinExistence type="predicted"/>
<dbReference type="AlphaFoldDB" id="A0A0L9U931"/>
<feature type="compositionally biased region" description="Low complexity" evidence="1">
    <location>
        <begin position="261"/>
        <end position="276"/>
    </location>
</feature>
<dbReference type="EMBL" id="CM003373">
    <property type="protein sequence ID" value="KOM39221.1"/>
    <property type="molecule type" value="Genomic_DNA"/>
</dbReference>
<dbReference type="Proteomes" id="UP000053144">
    <property type="component" value="Chromosome 3"/>
</dbReference>
<name>A0A0L9U931_PHAAN</name>
<dbReference type="InterPro" id="IPR045358">
    <property type="entry name" value="Ty3_capsid"/>
</dbReference>
<dbReference type="Gramene" id="KOM39221">
    <property type="protein sequence ID" value="KOM39221"/>
    <property type="gene ID" value="LR48_Vigan03g260300"/>
</dbReference>
<evidence type="ECO:0000313" key="3">
    <source>
        <dbReference type="EMBL" id="KOM39221.1"/>
    </source>
</evidence>
<evidence type="ECO:0000259" key="2">
    <source>
        <dbReference type="Pfam" id="PF19259"/>
    </source>
</evidence>
<reference evidence="4" key="1">
    <citation type="journal article" date="2015" name="Proc. Natl. Acad. Sci. U.S.A.">
        <title>Genome sequencing of adzuki bean (Vigna angularis) provides insight into high starch and low fat accumulation and domestication.</title>
        <authorList>
            <person name="Yang K."/>
            <person name="Tian Z."/>
            <person name="Chen C."/>
            <person name="Luo L."/>
            <person name="Zhao B."/>
            <person name="Wang Z."/>
            <person name="Yu L."/>
            <person name="Li Y."/>
            <person name="Sun Y."/>
            <person name="Li W."/>
            <person name="Chen Y."/>
            <person name="Li Y."/>
            <person name="Zhang Y."/>
            <person name="Ai D."/>
            <person name="Zhao J."/>
            <person name="Shang C."/>
            <person name="Ma Y."/>
            <person name="Wu B."/>
            <person name="Wang M."/>
            <person name="Gao L."/>
            <person name="Sun D."/>
            <person name="Zhang P."/>
            <person name="Guo F."/>
            <person name="Wang W."/>
            <person name="Li Y."/>
            <person name="Wang J."/>
            <person name="Varshney R.K."/>
            <person name="Wang J."/>
            <person name="Ling H.Q."/>
            <person name="Wan P."/>
        </authorList>
    </citation>
    <scope>NUCLEOTIDE SEQUENCE</scope>
    <source>
        <strain evidence="4">cv. Jingnong 6</strain>
    </source>
</reference>
<dbReference type="Pfam" id="PF19259">
    <property type="entry name" value="Ty3_capsid"/>
    <property type="match status" value="1"/>
</dbReference>
<dbReference type="STRING" id="3914.A0A0L9U931"/>
<organism evidence="3 4">
    <name type="scientific">Phaseolus angularis</name>
    <name type="common">Azuki bean</name>
    <name type="synonym">Vigna angularis</name>
    <dbReference type="NCBI Taxonomy" id="3914"/>
    <lineage>
        <taxon>Eukaryota</taxon>
        <taxon>Viridiplantae</taxon>
        <taxon>Streptophyta</taxon>
        <taxon>Embryophyta</taxon>
        <taxon>Tracheophyta</taxon>
        <taxon>Spermatophyta</taxon>
        <taxon>Magnoliopsida</taxon>
        <taxon>eudicotyledons</taxon>
        <taxon>Gunneridae</taxon>
        <taxon>Pentapetalae</taxon>
        <taxon>rosids</taxon>
        <taxon>fabids</taxon>
        <taxon>Fabales</taxon>
        <taxon>Fabaceae</taxon>
        <taxon>Papilionoideae</taxon>
        <taxon>50 kb inversion clade</taxon>
        <taxon>NPAAA clade</taxon>
        <taxon>indigoferoid/millettioid clade</taxon>
        <taxon>Phaseoleae</taxon>
        <taxon>Vigna</taxon>
    </lineage>
</organism>
<protein>
    <recommendedName>
        <fullName evidence="2">Ty3 transposon capsid-like protein domain-containing protein</fullName>
    </recommendedName>
</protein>
<gene>
    <name evidence="3" type="ORF">LR48_Vigan03g260300</name>
</gene>
<feature type="region of interest" description="Disordered" evidence="1">
    <location>
        <begin position="238"/>
        <end position="287"/>
    </location>
</feature>